<proteinExistence type="predicted"/>
<dbReference type="InterPro" id="IPR013783">
    <property type="entry name" value="Ig-like_fold"/>
</dbReference>
<dbReference type="RefSeq" id="WP_342158928.1">
    <property type="nucleotide sequence ID" value="NZ_JBCDNA010000001.1"/>
</dbReference>
<protein>
    <submittedName>
        <fullName evidence="2">Uncharacterized protein</fullName>
    </submittedName>
</protein>
<dbReference type="EMBL" id="JBCDNA010000001">
    <property type="protein sequence ID" value="MEL4455150.1"/>
    <property type="molecule type" value="Genomic_DNA"/>
</dbReference>
<reference evidence="2 3" key="1">
    <citation type="submission" date="2024-04" db="EMBL/GenBank/DDBJ databases">
        <title>whole genome sequencing of Lutimonas vermicola strain IMCC1616.</title>
        <authorList>
            <person name="Bae S.S."/>
        </authorList>
    </citation>
    <scope>NUCLEOTIDE SEQUENCE [LARGE SCALE GENOMIC DNA]</scope>
    <source>
        <strain evidence="2 3">IMCC1616</strain>
    </source>
</reference>
<comment type="caution">
    <text evidence="2">The sequence shown here is derived from an EMBL/GenBank/DDBJ whole genome shotgun (WGS) entry which is preliminary data.</text>
</comment>
<name>A0ABU9KY85_9FLAO</name>
<feature type="chain" id="PRO_5046906934" evidence="1">
    <location>
        <begin position="21"/>
        <end position="837"/>
    </location>
</feature>
<organism evidence="2 3">
    <name type="scientific">Lutimonas vermicola</name>
    <dbReference type="NCBI Taxonomy" id="414288"/>
    <lineage>
        <taxon>Bacteria</taxon>
        <taxon>Pseudomonadati</taxon>
        <taxon>Bacteroidota</taxon>
        <taxon>Flavobacteriia</taxon>
        <taxon>Flavobacteriales</taxon>
        <taxon>Flavobacteriaceae</taxon>
        <taxon>Lutimonas</taxon>
    </lineage>
</organism>
<evidence type="ECO:0000313" key="2">
    <source>
        <dbReference type="EMBL" id="MEL4455150.1"/>
    </source>
</evidence>
<accession>A0ABU9KY85</accession>
<keyword evidence="1" id="KW-0732">Signal</keyword>
<evidence type="ECO:0000313" key="3">
    <source>
        <dbReference type="Proteomes" id="UP001474120"/>
    </source>
</evidence>
<evidence type="ECO:0000256" key="1">
    <source>
        <dbReference type="SAM" id="SignalP"/>
    </source>
</evidence>
<feature type="signal peptide" evidence="1">
    <location>
        <begin position="1"/>
        <end position="20"/>
    </location>
</feature>
<keyword evidence="3" id="KW-1185">Reference proteome</keyword>
<sequence length="837" mass="92890">MLKNLVLLFGLILVMNVVQAQEIIVYGNQVPIPGDGTNTPQVSDGTLFSDTPVNGSASQLFSMYNPDDRDVIIHDIRLSSDQFAIGSKVKIIKKNSSVGLDIYFEPTSTGIKSTVLTVTVKQGRATRIFSYKLEGTAAGEIAYSGIMISQYYEGVDDDFIEIKNLSAQPTTEKPFILAMYGPDDDLGAAPRKSNAINIEMMQGGEVRVYSKFRLEGDEIIIISHSKGKNCFKDRIEIIGKQGEAWGKGISFSKGGCASESAHTAFDPEDWISLSLSEVDASVQRQNLFLGTYQKGPIVWKDAVWTDNALPDRTRTVILEEDFSGSTGNIEACDLIVNGSLDYDQGNKNSVVVYGDLTVNGSVRIGDTESLVMYDDTAAIFGTITKAEKSTYRNNTYDFTYWSSPVIEAKIAEVFKNVNQSRIFYFDQERTNVTDPADPDFWSVWVPAGGNMTSGLGYAAEGVQGSIGVHEISFTGKPNNGLIFTKVHQHEDTDPNNDYNMIGNPYPSAIDIERFFDANLNTIDPTVYLWTHATPVSESTGDFSFDDYATYNYTGGTGVGSGPAPTKNIGSSQGFFIRAVAKGQVVFNNSMRLRDSNDQFFKNSSEKNWKTENEKDRVWLNLTTDRGGFNQLLIGFIEGASERIDPGYDAIKFQGSNKISFYSVVEDKKTAIQGLGPFHSNKEITLGFDTQVANREFSISIAQTEGVLRDVNLILFDKALGLSHNLQSAPYVFYQSVKGNFKDRFTLSFEKQADLLVDSSKKTDKLLVYNHGDIFTINSSKTIDMVRLYDILGRMVYESHPRSNIFEITESSTKKGQVLLLDVIHEDQSRFRKKVYKQ</sequence>
<dbReference type="Gene3D" id="2.60.40.10">
    <property type="entry name" value="Immunoglobulins"/>
    <property type="match status" value="1"/>
</dbReference>
<gene>
    <name evidence="2" type="ORF">AABB81_04535</name>
</gene>
<dbReference type="Proteomes" id="UP001474120">
    <property type="component" value="Unassembled WGS sequence"/>
</dbReference>